<reference evidence="1" key="1">
    <citation type="submission" date="2022-04" db="EMBL/GenBank/DDBJ databases">
        <title>Chromosome-scale genome assembly of Holotrichia oblita Faldermann.</title>
        <authorList>
            <person name="Rongchong L."/>
        </authorList>
    </citation>
    <scope>NUCLEOTIDE SEQUENCE</scope>
    <source>
        <strain evidence="1">81SQS9</strain>
    </source>
</reference>
<dbReference type="EMBL" id="CM043022">
    <property type="protein sequence ID" value="KAI4457305.1"/>
    <property type="molecule type" value="Genomic_DNA"/>
</dbReference>
<accession>A0ACB9SRN7</accession>
<proteinExistence type="predicted"/>
<evidence type="ECO:0000313" key="2">
    <source>
        <dbReference type="Proteomes" id="UP001056778"/>
    </source>
</evidence>
<comment type="caution">
    <text evidence="1">The sequence shown here is derived from an EMBL/GenBank/DDBJ whole genome shotgun (WGS) entry which is preliminary data.</text>
</comment>
<gene>
    <name evidence="1" type="ORF">MML48_8g00016298</name>
</gene>
<name>A0ACB9SRN7_HOLOL</name>
<sequence length="1038" mass="115149">MEELLQDEMQEGQIEETQTQEGKGMLVGAPLGQNLQPGTNRSGALFKCPIVEADCTQVETDGRRPVDDYDDDGSVSSGLNPPGKDEIKDGQWLGVNVRSQGPGGKVMVCAHRYITGNLENMHPGLGLCYSLDKELRWDEQHEPCKGRPSEKAHEQFGVCQAGTSLALLDDGTALIGSPGPYTWRGTMFVQTIVGSYLDRDRSVYLGPLADTPEPIDKYSYLGMSVTGGKFFNKTLKTYAAGAPRSHHHGQIFFFNKLSSDKPMNIVLIIDGEQFGSSFGYEILSADLNNDGYDDLIVGAPFYFGKDQGGAVYIYYNLRNCITDTPCEHKVIYGSVESRFGFSMTALGDINKDGYIDVAVGAPYEGGGSIYIYLGGKDGLNLKPSQKLKAVPDVIKTFGYSLSGGLDMDGNGYPDLLVGAYSEDLILLYKTRPIIDIDITINSNELKHLNTSKPGCEADPRSNSTCFSFYSCFSISSAEGNTDKLNVSVKSKIIAETFDGNKQFSRVWFKENTTDLYSSFVEHWYPKQCQEDTVYVFEGIRDILSPIKFQVTYELIENTTGSPILNQSSVKVFEASFQKDCGDDDICQSNLILTATLPQLTVLENEDIFVLNLGEIEEIILQVNVSNFGESAYETELYINHSKSLSYIALDKGGGIQCTTIQSTVVNCSLGNPLPSYKNLSLILRFEYKEGTDDQSELHFYAFVNSTSKELSTQTSANLTASVKKQAEVHIEGYSTGHVVFGGEIKGEAAMEHYEDIGKRVLHSYYITNEGPWHVENLTVIIHWPWQVANDKPQGKWLLYLEEIPTIEGNEGVECSAYPSYAINPLNLTKLDGIGNAAESLIMPLRYLNMPDYNFTPSTLPPPLTRRKRDAEFVVAPKEIIASDGKKRKIVVMDCKLNTAKCIEIRCSVKKLNKRTGTTITLISRIWNSTLVEDYNHVDWVSIISRAQIYLPDKSIEQDTTNDYTQVETIAYPEIRQQEDAGINILIIIGAVLAGILLLVILIVILWKLGFFKRNRVNDPTLSGNLTRQSENETPLLGH</sequence>
<keyword evidence="1" id="KW-0401">Integrin</keyword>
<keyword evidence="2" id="KW-1185">Reference proteome</keyword>
<dbReference type="Proteomes" id="UP001056778">
    <property type="component" value="Chromosome 8"/>
</dbReference>
<evidence type="ECO:0000313" key="1">
    <source>
        <dbReference type="EMBL" id="KAI4457305.1"/>
    </source>
</evidence>
<protein>
    <submittedName>
        <fullName evidence="1">Integrin alpha</fullName>
    </submittedName>
</protein>
<organism evidence="1 2">
    <name type="scientific">Holotrichia oblita</name>
    <name type="common">Chafer beetle</name>
    <dbReference type="NCBI Taxonomy" id="644536"/>
    <lineage>
        <taxon>Eukaryota</taxon>
        <taxon>Metazoa</taxon>
        <taxon>Ecdysozoa</taxon>
        <taxon>Arthropoda</taxon>
        <taxon>Hexapoda</taxon>
        <taxon>Insecta</taxon>
        <taxon>Pterygota</taxon>
        <taxon>Neoptera</taxon>
        <taxon>Endopterygota</taxon>
        <taxon>Coleoptera</taxon>
        <taxon>Polyphaga</taxon>
        <taxon>Scarabaeiformia</taxon>
        <taxon>Scarabaeidae</taxon>
        <taxon>Melolonthinae</taxon>
        <taxon>Holotrichia</taxon>
    </lineage>
</organism>